<dbReference type="RefSeq" id="WP_237855724.1">
    <property type="nucleotide sequence ID" value="NZ_JAKLWS010000031.1"/>
</dbReference>
<dbReference type="PANTHER" id="PTHR46623:SF6">
    <property type="entry name" value="ALPHA_BETA-HYDROLASES SUPERFAMILY PROTEIN"/>
    <property type="match status" value="1"/>
</dbReference>
<feature type="domain" description="Dienelactone hydrolase" evidence="2">
    <location>
        <begin position="49"/>
        <end position="264"/>
    </location>
</feature>
<dbReference type="InterPro" id="IPR029058">
    <property type="entry name" value="AB_hydrolase_fold"/>
</dbReference>
<feature type="chain" id="PRO_5045758773" evidence="1">
    <location>
        <begin position="20"/>
        <end position="267"/>
    </location>
</feature>
<accession>A0ABS9KHL0</accession>
<dbReference type="InterPro" id="IPR051049">
    <property type="entry name" value="Dienelactone_hydrolase-like"/>
</dbReference>
<dbReference type="SUPFAM" id="SSF53474">
    <property type="entry name" value="alpha/beta-Hydrolases"/>
    <property type="match status" value="1"/>
</dbReference>
<reference evidence="3" key="1">
    <citation type="submission" date="2022-01" db="EMBL/GenBank/DDBJ databases">
        <authorList>
            <person name="Wang Y."/>
        </authorList>
    </citation>
    <scope>NUCLEOTIDE SEQUENCE</scope>
    <source>
        <strain evidence="3">WB101</strain>
    </source>
</reference>
<dbReference type="Gene3D" id="3.40.50.1820">
    <property type="entry name" value="alpha/beta hydrolase"/>
    <property type="match status" value="1"/>
</dbReference>
<comment type="caution">
    <text evidence="3">The sequence shown here is derived from an EMBL/GenBank/DDBJ whole genome shotgun (WGS) entry which is preliminary data.</text>
</comment>
<protein>
    <submittedName>
        <fullName evidence="3">Dienelactone hydrolase family protein</fullName>
    </submittedName>
</protein>
<evidence type="ECO:0000313" key="3">
    <source>
        <dbReference type="EMBL" id="MCG2590344.1"/>
    </source>
</evidence>
<proteinExistence type="predicted"/>
<feature type="signal peptide" evidence="1">
    <location>
        <begin position="1"/>
        <end position="19"/>
    </location>
</feature>
<dbReference type="InterPro" id="IPR002925">
    <property type="entry name" value="Dienelactn_hydro"/>
</dbReference>
<dbReference type="EMBL" id="JAKLWS010000031">
    <property type="protein sequence ID" value="MCG2590344.1"/>
    <property type="molecule type" value="Genomic_DNA"/>
</dbReference>
<sequence>MKSVIVILASLFFTTGLMAQDYAVDQLENSPRHHEWVDVEYNGRTIHNFVAYPETNEETLAVIVIHENRGLNDWARSFTDQVAEAGYIAIAPDLLSGFSDEYERTTDFPTSDAARDALYTLDPNQITQDLHAVREYISNVPASTGTVVVAGFCWGGSQTFRYATNSDQPEAYMVFYGSAPDDPEAVQQISAPVYGFYGENDQRINSGIPAIEEMMNEFGKMYEYEIYEGAGHAFMRAGDDPNADEASKAARDAAWERLKGLLEEIIM</sequence>
<dbReference type="PANTHER" id="PTHR46623">
    <property type="entry name" value="CARBOXYMETHYLENEBUTENOLIDASE-RELATED"/>
    <property type="match status" value="1"/>
</dbReference>
<gene>
    <name evidence="3" type="ORF">L6773_17340</name>
</gene>
<dbReference type="GO" id="GO:0016787">
    <property type="term" value="F:hydrolase activity"/>
    <property type="evidence" value="ECO:0007669"/>
    <property type="project" value="UniProtKB-KW"/>
</dbReference>
<dbReference type="Proteomes" id="UP001165366">
    <property type="component" value="Unassembled WGS sequence"/>
</dbReference>
<organism evidence="3 4">
    <name type="scientific">Rhodohalobacter sulfatireducens</name>
    <dbReference type="NCBI Taxonomy" id="2911366"/>
    <lineage>
        <taxon>Bacteria</taxon>
        <taxon>Pseudomonadati</taxon>
        <taxon>Balneolota</taxon>
        <taxon>Balneolia</taxon>
        <taxon>Balneolales</taxon>
        <taxon>Balneolaceae</taxon>
        <taxon>Rhodohalobacter</taxon>
    </lineage>
</organism>
<reference evidence="3" key="2">
    <citation type="submission" date="2024-05" db="EMBL/GenBank/DDBJ databases">
        <title>Rhodohalobacter halophilus gen. nov., sp. nov., a moderately halophilic member of the family Balneolaceae.</title>
        <authorList>
            <person name="Xia J."/>
        </authorList>
    </citation>
    <scope>NUCLEOTIDE SEQUENCE</scope>
    <source>
        <strain evidence="3">WB101</strain>
    </source>
</reference>
<evidence type="ECO:0000259" key="2">
    <source>
        <dbReference type="Pfam" id="PF01738"/>
    </source>
</evidence>
<keyword evidence="4" id="KW-1185">Reference proteome</keyword>
<dbReference type="Pfam" id="PF01738">
    <property type="entry name" value="DLH"/>
    <property type="match status" value="1"/>
</dbReference>
<keyword evidence="1" id="KW-0732">Signal</keyword>
<name>A0ABS9KHL0_9BACT</name>
<evidence type="ECO:0000313" key="4">
    <source>
        <dbReference type="Proteomes" id="UP001165366"/>
    </source>
</evidence>
<evidence type="ECO:0000256" key="1">
    <source>
        <dbReference type="SAM" id="SignalP"/>
    </source>
</evidence>
<keyword evidence="3" id="KW-0378">Hydrolase</keyword>